<keyword evidence="9" id="KW-1185">Reference proteome</keyword>
<feature type="transmembrane region" description="Helical" evidence="6">
    <location>
        <begin position="102"/>
        <end position="120"/>
    </location>
</feature>
<evidence type="ECO:0000256" key="2">
    <source>
        <dbReference type="ARBA" id="ARBA00009399"/>
    </source>
</evidence>
<evidence type="ECO:0000256" key="3">
    <source>
        <dbReference type="ARBA" id="ARBA00022692"/>
    </source>
</evidence>
<dbReference type="Pfam" id="PF04138">
    <property type="entry name" value="GtrA_DPMS_TM"/>
    <property type="match status" value="1"/>
</dbReference>
<dbReference type="KEGG" id="mbac:BN1209_0909"/>
<feature type="transmembrane region" description="Helical" evidence="6">
    <location>
        <begin position="76"/>
        <end position="96"/>
    </location>
</feature>
<gene>
    <name evidence="8" type="ORF">BN1209_0909</name>
</gene>
<proteinExistence type="inferred from homology"/>
<keyword evidence="3 6" id="KW-0812">Transmembrane</keyword>
<keyword evidence="5 6" id="KW-0472">Membrane</keyword>
<dbReference type="HOGENOM" id="CLU_083873_6_4_4"/>
<feature type="transmembrane region" description="Helical" evidence="6">
    <location>
        <begin position="36"/>
        <end position="55"/>
    </location>
</feature>
<feature type="domain" description="GtrA/DPMS transmembrane" evidence="7">
    <location>
        <begin position="12"/>
        <end position="126"/>
    </location>
</feature>
<dbReference type="OrthoDB" id="8562382at2"/>
<keyword evidence="4 6" id="KW-1133">Transmembrane helix</keyword>
<evidence type="ECO:0000259" key="7">
    <source>
        <dbReference type="Pfam" id="PF04138"/>
    </source>
</evidence>
<evidence type="ECO:0000313" key="8">
    <source>
        <dbReference type="EMBL" id="CEN55952.1"/>
    </source>
</evidence>
<reference evidence="9" key="1">
    <citation type="submission" date="2014-12" db="EMBL/GenBank/DDBJ databases">
        <authorList>
            <person name="Salcher M.M."/>
        </authorList>
    </citation>
    <scope>NUCLEOTIDE SEQUENCE [LARGE SCALE GENOMIC DNA]</scope>
    <source>
        <strain evidence="9">MMS-10A-171</strain>
    </source>
</reference>
<dbReference type="GO" id="GO:0000271">
    <property type="term" value="P:polysaccharide biosynthetic process"/>
    <property type="evidence" value="ECO:0007669"/>
    <property type="project" value="InterPro"/>
</dbReference>
<dbReference type="EMBL" id="LN794158">
    <property type="protein sequence ID" value="CEN55952.1"/>
    <property type="molecule type" value="Genomic_DNA"/>
</dbReference>
<evidence type="ECO:0000313" key="9">
    <source>
        <dbReference type="Proteomes" id="UP000056322"/>
    </source>
</evidence>
<comment type="subcellular location">
    <subcellularLocation>
        <location evidence="1">Membrane</location>
        <topology evidence="1">Multi-pass membrane protein</topology>
    </subcellularLocation>
</comment>
<comment type="similarity">
    <text evidence="2">Belongs to the GtrA family.</text>
</comment>
<accession>A0A0B7IZV6</accession>
<dbReference type="STRING" id="1581680.BN1209_0909"/>
<dbReference type="PANTHER" id="PTHR38459:SF1">
    <property type="entry name" value="PROPHAGE BACTOPRENOL-LINKED GLUCOSE TRANSLOCASE HOMOLOG"/>
    <property type="match status" value="1"/>
</dbReference>
<dbReference type="Proteomes" id="UP000056322">
    <property type="component" value="Chromosome 1"/>
</dbReference>
<sequence length="130" mass="14531">MSQRHSSSISWFTIIGALAALTHYLTAVGIEHTNLLSAGQANITGFIVAFPVSYFGHRQFSFTDQTLSHRKSFPRFFSVAILGFIANQTLVLNALHYIQAPFWLILGMVMVLVAVSTYLLSKYWAFKGNQ</sequence>
<evidence type="ECO:0000256" key="6">
    <source>
        <dbReference type="SAM" id="Phobius"/>
    </source>
</evidence>
<evidence type="ECO:0000256" key="5">
    <source>
        <dbReference type="ARBA" id="ARBA00023136"/>
    </source>
</evidence>
<dbReference type="PANTHER" id="PTHR38459">
    <property type="entry name" value="PROPHAGE BACTOPRENOL-LINKED GLUCOSE TRANSLOCASE HOMOLOG"/>
    <property type="match status" value="1"/>
</dbReference>
<dbReference type="InterPro" id="IPR051401">
    <property type="entry name" value="GtrA_CellWall_Glycosyl"/>
</dbReference>
<evidence type="ECO:0000256" key="1">
    <source>
        <dbReference type="ARBA" id="ARBA00004141"/>
    </source>
</evidence>
<dbReference type="AlphaFoldDB" id="A0A0B7IZV6"/>
<feature type="transmembrane region" description="Helical" evidence="6">
    <location>
        <begin position="9"/>
        <end position="30"/>
    </location>
</feature>
<dbReference type="RefSeq" id="WP_045751143.1">
    <property type="nucleotide sequence ID" value="NZ_LN794158.1"/>
</dbReference>
<name>A0A0B7IZV6_9PROT</name>
<protein>
    <submittedName>
        <fullName evidence="8">GtrA-like protein</fullName>
    </submittedName>
</protein>
<dbReference type="GO" id="GO:0005886">
    <property type="term" value="C:plasma membrane"/>
    <property type="evidence" value="ECO:0007669"/>
    <property type="project" value="TreeGrafter"/>
</dbReference>
<organism evidence="8 9">
    <name type="scientific">Candidatus Methylopumilus turicensis</name>
    <dbReference type="NCBI Taxonomy" id="1581680"/>
    <lineage>
        <taxon>Bacteria</taxon>
        <taxon>Pseudomonadati</taxon>
        <taxon>Pseudomonadota</taxon>
        <taxon>Betaproteobacteria</taxon>
        <taxon>Nitrosomonadales</taxon>
        <taxon>Methylophilaceae</taxon>
        <taxon>Candidatus Methylopumilus</taxon>
    </lineage>
</organism>
<evidence type="ECO:0000256" key="4">
    <source>
        <dbReference type="ARBA" id="ARBA00022989"/>
    </source>
</evidence>
<dbReference type="InterPro" id="IPR007267">
    <property type="entry name" value="GtrA_DPMS_TM"/>
</dbReference>